<accession>A0ABY7H113</accession>
<evidence type="ECO:0000259" key="7">
    <source>
        <dbReference type="PROSITE" id="PS51918"/>
    </source>
</evidence>
<dbReference type="SFLD" id="SFLDS00029">
    <property type="entry name" value="Radical_SAM"/>
    <property type="match status" value="1"/>
</dbReference>
<feature type="domain" description="Radical SAM core" evidence="7">
    <location>
        <begin position="255"/>
        <end position="471"/>
    </location>
</feature>
<evidence type="ECO:0000313" key="8">
    <source>
        <dbReference type="EMBL" id="WAS92937.1"/>
    </source>
</evidence>
<dbReference type="InterPro" id="IPR006638">
    <property type="entry name" value="Elp3/MiaA/NifB-like_rSAM"/>
</dbReference>
<evidence type="ECO:0000256" key="5">
    <source>
        <dbReference type="ARBA" id="ARBA00023014"/>
    </source>
</evidence>
<evidence type="ECO:0000256" key="4">
    <source>
        <dbReference type="ARBA" id="ARBA00023004"/>
    </source>
</evidence>
<dbReference type="PANTHER" id="PTHR43409:SF7">
    <property type="entry name" value="BLL1977 PROTEIN"/>
    <property type="match status" value="1"/>
</dbReference>
<dbReference type="Proteomes" id="UP001164459">
    <property type="component" value="Chromosome"/>
</dbReference>
<evidence type="ECO:0000256" key="3">
    <source>
        <dbReference type="ARBA" id="ARBA00022723"/>
    </source>
</evidence>
<dbReference type="InterPro" id="IPR058240">
    <property type="entry name" value="rSAM_sf"/>
</dbReference>
<dbReference type="SUPFAM" id="SSF102114">
    <property type="entry name" value="Radical SAM enzymes"/>
    <property type="match status" value="1"/>
</dbReference>
<keyword evidence="3" id="KW-0479">Metal-binding</keyword>
<dbReference type="NCBIfam" id="TIGR03975">
    <property type="entry name" value="rSAM_ocin_1"/>
    <property type="match status" value="1"/>
</dbReference>
<dbReference type="InterPro" id="IPR023404">
    <property type="entry name" value="rSAM_horseshoe"/>
</dbReference>
<dbReference type="PROSITE" id="PS51918">
    <property type="entry name" value="RADICAL_SAM"/>
    <property type="match status" value="1"/>
</dbReference>
<comment type="cofactor">
    <cofactor evidence="1">
        <name>[4Fe-4S] cluster</name>
        <dbReference type="ChEBI" id="CHEBI:49883"/>
    </cofactor>
</comment>
<keyword evidence="9" id="KW-1185">Reference proteome</keyword>
<protein>
    <submittedName>
        <fullName evidence="8">RiPP maturation radical SAM C-methyltransferase</fullName>
    </submittedName>
</protein>
<name>A0ABY7H113_9BACT</name>
<dbReference type="RefSeq" id="WP_269035292.1">
    <property type="nucleotide sequence ID" value="NZ_CP114040.1"/>
</dbReference>
<evidence type="ECO:0000256" key="1">
    <source>
        <dbReference type="ARBA" id="ARBA00001966"/>
    </source>
</evidence>
<evidence type="ECO:0000313" key="9">
    <source>
        <dbReference type="Proteomes" id="UP001164459"/>
    </source>
</evidence>
<evidence type="ECO:0000256" key="2">
    <source>
        <dbReference type="ARBA" id="ARBA00022691"/>
    </source>
</evidence>
<dbReference type="PANTHER" id="PTHR43409">
    <property type="entry name" value="ANAEROBIC MAGNESIUM-PROTOPORPHYRIN IX MONOMETHYL ESTER CYCLASE-RELATED"/>
    <property type="match status" value="1"/>
</dbReference>
<dbReference type="Gene3D" id="3.40.50.280">
    <property type="entry name" value="Cobalamin-binding domain"/>
    <property type="match status" value="1"/>
</dbReference>
<dbReference type="SFLD" id="SFLDG01082">
    <property type="entry name" value="B12-binding_domain_containing"/>
    <property type="match status" value="1"/>
</dbReference>
<dbReference type="InterPro" id="IPR023984">
    <property type="entry name" value="rSAM_ocin_1"/>
</dbReference>
<keyword evidence="2" id="KW-0949">S-adenosyl-L-methionine</keyword>
<dbReference type="InterPro" id="IPR006158">
    <property type="entry name" value="Cobalamin-bd"/>
</dbReference>
<dbReference type="Pfam" id="PF04055">
    <property type="entry name" value="Radical_SAM"/>
    <property type="match status" value="1"/>
</dbReference>
<feature type="domain" description="B12-binding" evidence="6">
    <location>
        <begin position="64"/>
        <end position="207"/>
    </location>
</feature>
<gene>
    <name evidence="8" type="ORF">O0S08_42750</name>
</gene>
<dbReference type="InterPro" id="IPR051198">
    <property type="entry name" value="BchE-like"/>
</dbReference>
<proteinExistence type="predicted"/>
<keyword evidence="4" id="KW-0408">Iron</keyword>
<organism evidence="8 9">
    <name type="scientific">Nannocystis punicea</name>
    <dbReference type="NCBI Taxonomy" id="2995304"/>
    <lineage>
        <taxon>Bacteria</taxon>
        <taxon>Pseudomonadati</taxon>
        <taxon>Myxococcota</taxon>
        <taxon>Polyangia</taxon>
        <taxon>Nannocystales</taxon>
        <taxon>Nannocystaceae</taxon>
        <taxon>Nannocystis</taxon>
    </lineage>
</organism>
<reference evidence="8" key="1">
    <citation type="submission" date="2022-11" db="EMBL/GenBank/DDBJ databases">
        <title>Minimal conservation of predation-associated metabolite biosynthetic gene clusters underscores biosynthetic potential of Myxococcota including descriptions for ten novel species: Archangium lansinium sp. nov., Myxococcus landrumus sp. nov., Nannocystis bai.</title>
        <authorList>
            <person name="Ahearne A."/>
            <person name="Stevens C."/>
            <person name="Dowd S."/>
        </authorList>
    </citation>
    <scope>NUCLEOTIDE SEQUENCE</scope>
    <source>
        <strain evidence="8">Fl3</strain>
    </source>
</reference>
<dbReference type="SFLD" id="SFLDF00324">
    <property type="entry name" value="bacteriocin_maturation"/>
    <property type="match status" value="1"/>
</dbReference>
<dbReference type="Gene3D" id="3.80.30.20">
    <property type="entry name" value="tm_1862 like domain"/>
    <property type="match status" value="1"/>
</dbReference>
<keyword evidence="5" id="KW-0411">Iron-sulfur</keyword>
<dbReference type="PROSITE" id="PS51332">
    <property type="entry name" value="B12_BINDING"/>
    <property type="match status" value="1"/>
</dbReference>
<sequence length="623" mass="69906">MKVLFAVMPFGALRPAIGPSLLKAHLARRGIASKIVYLNIRFARSIGLPDYEYVAERSPSQSLAGDWIFARSLSGERPDADARYLADFVRRFSKFGPVDRAIEILERCRDRAAGFLQKCLREVSWGDYDVVGFTSTFSQHAASLALARLVKAEHPRVKIALGGANCEESMGLQAHRSFPFIDFVCSAEADLSFPRLLEALAAGGDPSAVPGVIARRDGESRYTTLTPDRVERMDDLPVPLYDDYFEQLPALGGVAKRGASVLMESSRGCWWGQKHHCTFCGLNGTSMAFRSKSEQRVLREIDELEQLYGARTVVMVDNILDMKYFETLIPGLARRGLKLDLFYETKANLSKDQLRAMQRAGITMIQPGIESLSSDVLRIMKKGISGVQNVQMLKWCREFGITPHWNLIFGFPGEEPRDYEVMAEVLDLLHHLQPPYGVGQIRLDRFSPNFVRSSENGLTNVRPDRSYGNIYALSESELFEFAYYFEHDYADGRDPETYVGPLRAAVKRWYANKGNKGLLYVDHGDDLAVWDFRPGAHRTLTVLSGLERAVYVCCDQHRSLKQVVAACRADEREVRPVLDGLVASRLVLHLDDRYLSLAVRKHGVGRDEDAEPRAPSSRSLAVV</sequence>
<evidence type="ECO:0000259" key="6">
    <source>
        <dbReference type="PROSITE" id="PS51332"/>
    </source>
</evidence>
<dbReference type="CDD" id="cd01335">
    <property type="entry name" value="Radical_SAM"/>
    <property type="match status" value="1"/>
</dbReference>
<dbReference type="InterPro" id="IPR007197">
    <property type="entry name" value="rSAM"/>
</dbReference>
<dbReference type="SMART" id="SM00729">
    <property type="entry name" value="Elp3"/>
    <property type="match status" value="1"/>
</dbReference>
<dbReference type="EMBL" id="CP114040">
    <property type="protein sequence ID" value="WAS92937.1"/>
    <property type="molecule type" value="Genomic_DNA"/>
</dbReference>